<dbReference type="EMBL" id="CADIKH010000059">
    <property type="protein sequence ID" value="CAB3772428.1"/>
    <property type="molecule type" value="Genomic_DNA"/>
</dbReference>
<proteinExistence type="predicted"/>
<evidence type="ECO:0000313" key="3">
    <source>
        <dbReference type="Proteomes" id="UP000494363"/>
    </source>
</evidence>
<dbReference type="InterPro" id="IPR013096">
    <property type="entry name" value="Cupin_2"/>
</dbReference>
<gene>
    <name evidence="2" type="ORF">LMG29542_06859</name>
</gene>
<organism evidence="2 3">
    <name type="scientific">Paraburkholderia humisilvae</name>
    <dbReference type="NCBI Taxonomy" id="627669"/>
    <lineage>
        <taxon>Bacteria</taxon>
        <taxon>Pseudomonadati</taxon>
        <taxon>Pseudomonadota</taxon>
        <taxon>Betaproteobacteria</taxon>
        <taxon>Burkholderiales</taxon>
        <taxon>Burkholderiaceae</taxon>
        <taxon>Paraburkholderia</taxon>
    </lineage>
</organism>
<evidence type="ECO:0000313" key="2">
    <source>
        <dbReference type="EMBL" id="CAB3772428.1"/>
    </source>
</evidence>
<dbReference type="RefSeq" id="WP_175232241.1">
    <property type="nucleotide sequence ID" value="NZ_CADIKH010000059.1"/>
</dbReference>
<dbReference type="InterPro" id="IPR011051">
    <property type="entry name" value="RmlC_Cupin_sf"/>
</dbReference>
<accession>A0A6J5F0T6</accession>
<sequence length="87" mass="9712">MQREAFVEALAQQGFTELVTVQRDVGALDDHAHPFEAKALILAGEIHIRTGNDERLYKVGDVFHLPANMPHAERYGPQGVTYLVGRK</sequence>
<dbReference type="InterPro" id="IPR014710">
    <property type="entry name" value="RmlC-like_jellyroll"/>
</dbReference>
<keyword evidence="3" id="KW-1185">Reference proteome</keyword>
<protein>
    <recommendedName>
        <fullName evidence="1">Cupin type-2 domain-containing protein</fullName>
    </recommendedName>
</protein>
<name>A0A6J5F0T6_9BURK</name>
<dbReference type="AlphaFoldDB" id="A0A6J5F0T6"/>
<feature type="domain" description="Cupin type-2" evidence="1">
    <location>
        <begin position="28"/>
        <end position="72"/>
    </location>
</feature>
<reference evidence="2 3" key="1">
    <citation type="submission" date="2020-04" db="EMBL/GenBank/DDBJ databases">
        <authorList>
            <person name="De Canck E."/>
        </authorList>
    </citation>
    <scope>NUCLEOTIDE SEQUENCE [LARGE SCALE GENOMIC DNA]</scope>
    <source>
        <strain evidence="2 3">LMG 29542</strain>
    </source>
</reference>
<dbReference type="Pfam" id="PF07883">
    <property type="entry name" value="Cupin_2"/>
    <property type="match status" value="1"/>
</dbReference>
<evidence type="ECO:0000259" key="1">
    <source>
        <dbReference type="Pfam" id="PF07883"/>
    </source>
</evidence>
<dbReference type="SUPFAM" id="SSF51182">
    <property type="entry name" value="RmlC-like cupins"/>
    <property type="match status" value="1"/>
</dbReference>
<dbReference type="Proteomes" id="UP000494363">
    <property type="component" value="Unassembled WGS sequence"/>
</dbReference>
<dbReference type="Gene3D" id="2.60.120.10">
    <property type="entry name" value="Jelly Rolls"/>
    <property type="match status" value="1"/>
</dbReference>